<dbReference type="OrthoDB" id="3539794at2759"/>
<proteinExistence type="predicted"/>
<gene>
    <name evidence="2" type="ORF">BP5553_07106</name>
</gene>
<dbReference type="PROSITE" id="PS50011">
    <property type="entry name" value="PROTEIN_KINASE_DOM"/>
    <property type="match status" value="1"/>
</dbReference>
<dbReference type="GeneID" id="43599955"/>
<dbReference type="Gene3D" id="1.10.510.10">
    <property type="entry name" value="Transferase(Phosphotransferase) domain 1"/>
    <property type="match status" value="1"/>
</dbReference>
<dbReference type="InterPro" id="IPR000719">
    <property type="entry name" value="Prot_kinase_dom"/>
</dbReference>
<evidence type="ECO:0000313" key="2">
    <source>
        <dbReference type="EMBL" id="RDL35175.1"/>
    </source>
</evidence>
<keyword evidence="3" id="KW-1185">Reference proteome</keyword>
<dbReference type="PANTHER" id="PTHR44167:SF24">
    <property type="entry name" value="SERINE_THREONINE-PROTEIN KINASE CHK2"/>
    <property type="match status" value="1"/>
</dbReference>
<dbReference type="PANTHER" id="PTHR44167">
    <property type="entry name" value="OVARIAN-SPECIFIC SERINE/THREONINE-PROTEIN KINASE LOK-RELATED"/>
    <property type="match status" value="1"/>
</dbReference>
<dbReference type="InterPro" id="IPR008271">
    <property type="entry name" value="Ser/Thr_kinase_AS"/>
</dbReference>
<dbReference type="Pfam" id="PF00069">
    <property type="entry name" value="Pkinase"/>
    <property type="match status" value="1"/>
</dbReference>
<dbReference type="EMBL" id="NPIC01000006">
    <property type="protein sequence ID" value="RDL35175.1"/>
    <property type="molecule type" value="Genomic_DNA"/>
</dbReference>
<evidence type="ECO:0000313" key="3">
    <source>
        <dbReference type="Proteomes" id="UP000254866"/>
    </source>
</evidence>
<dbReference type="GO" id="GO:0004674">
    <property type="term" value="F:protein serine/threonine kinase activity"/>
    <property type="evidence" value="ECO:0007669"/>
    <property type="project" value="TreeGrafter"/>
</dbReference>
<dbReference type="SMART" id="SM00220">
    <property type="entry name" value="S_TKc"/>
    <property type="match status" value="1"/>
</dbReference>
<accession>A0A370TIK1</accession>
<comment type="caution">
    <text evidence="2">The sequence shown here is derived from an EMBL/GenBank/DDBJ whole genome shotgun (WGS) entry which is preliminary data.</text>
</comment>
<feature type="domain" description="Protein kinase" evidence="1">
    <location>
        <begin position="5"/>
        <end position="277"/>
    </location>
</feature>
<name>A0A370TIK1_9HELO</name>
<dbReference type="GO" id="GO:0044773">
    <property type="term" value="P:mitotic DNA damage checkpoint signaling"/>
    <property type="evidence" value="ECO:0007669"/>
    <property type="project" value="TreeGrafter"/>
</dbReference>
<dbReference type="PROSITE" id="PS00108">
    <property type="entry name" value="PROTEIN_KINASE_ST"/>
    <property type="match status" value="1"/>
</dbReference>
<dbReference type="InterPro" id="IPR011009">
    <property type="entry name" value="Kinase-like_dom_sf"/>
</dbReference>
<dbReference type="InterPro" id="IPR011990">
    <property type="entry name" value="TPR-like_helical_dom_sf"/>
</dbReference>
<dbReference type="SUPFAM" id="SSF56112">
    <property type="entry name" value="Protein kinase-like (PK-like)"/>
    <property type="match status" value="1"/>
</dbReference>
<protein>
    <recommendedName>
        <fullName evidence="1">Protein kinase domain-containing protein</fullName>
    </recommendedName>
</protein>
<reference evidence="2 3" key="1">
    <citation type="journal article" date="2018" name="IMA Fungus">
        <title>IMA Genome-F 9: Draft genome sequence of Annulohypoxylon stygium, Aspergillus mulundensis, Berkeleyomyces basicola (syn. Thielaviopsis basicola), Ceratocystis smalleyi, two Cercospora beticola strains, Coleophoma cylindrospora, Fusarium fracticaudum, Phialophora cf. hyalina, and Morchella septimelata.</title>
        <authorList>
            <person name="Wingfield B.D."/>
            <person name="Bills G.F."/>
            <person name="Dong Y."/>
            <person name="Huang W."/>
            <person name="Nel W.J."/>
            <person name="Swalarsk-Parry B.S."/>
            <person name="Vaghefi N."/>
            <person name="Wilken P.M."/>
            <person name="An Z."/>
            <person name="de Beer Z.W."/>
            <person name="De Vos L."/>
            <person name="Chen L."/>
            <person name="Duong T.A."/>
            <person name="Gao Y."/>
            <person name="Hammerbacher A."/>
            <person name="Kikkert J.R."/>
            <person name="Li Y."/>
            <person name="Li H."/>
            <person name="Li K."/>
            <person name="Li Q."/>
            <person name="Liu X."/>
            <person name="Ma X."/>
            <person name="Naidoo K."/>
            <person name="Pethybridge S.J."/>
            <person name="Sun J."/>
            <person name="Steenkamp E.T."/>
            <person name="van der Nest M.A."/>
            <person name="van Wyk S."/>
            <person name="Wingfield M.J."/>
            <person name="Xiong C."/>
            <person name="Yue Q."/>
            <person name="Zhang X."/>
        </authorList>
    </citation>
    <scope>NUCLEOTIDE SEQUENCE [LARGE SCALE GENOMIC DNA]</scope>
    <source>
        <strain evidence="2 3">BP 5553</strain>
    </source>
</reference>
<dbReference type="GO" id="GO:0005524">
    <property type="term" value="F:ATP binding"/>
    <property type="evidence" value="ECO:0007669"/>
    <property type="project" value="InterPro"/>
</dbReference>
<dbReference type="STRING" id="2656787.A0A370TIK1"/>
<organism evidence="2 3">
    <name type="scientific">Venustampulla echinocandica</name>
    <dbReference type="NCBI Taxonomy" id="2656787"/>
    <lineage>
        <taxon>Eukaryota</taxon>
        <taxon>Fungi</taxon>
        <taxon>Dikarya</taxon>
        <taxon>Ascomycota</taxon>
        <taxon>Pezizomycotina</taxon>
        <taxon>Leotiomycetes</taxon>
        <taxon>Helotiales</taxon>
        <taxon>Pleuroascaceae</taxon>
        <taxon>Venustampulla</taxon>
    </lineage>
</organism>
<sequence>MVSLISIGSQLGQGGRARVWEAATSEGQVIALKAYWKKRHSQDERIAYKHLQELGLAPTYLPRYYGPVRFTRDNLRSILYYKQPAIYRTGVAIERVKGLRLDKRLMKDMSDEELRSLEERLLAALSDLHNNGICHRDIKGDNILLAGSQHPWGFVIIDFSDAITRKSTPYNAQWKSACSGDRVTILELFKDARSSKAVIAGCQLIQDTISALPSNTSEVEISDHFNQDLQVQLSELLVSARSGYTVTLPTLVDRILSTIKHPVPQLGLPLVCALRSLGRNDDALCIVEDCIAAGFAESNASLIPSFDYQKALILKLHNSKPLALRYFNSALSGFEKQLGPDHITTQSCRYDLALHHISCGDLITAKTMLVSIAEVIRAKKRKTNSEKHLLQHIGWNLRAARFDRIRLEENDDALLVEVTVDTKVKP</sequence>
<dbReference type="RefSeq" id="XP_031867998.1">
    <property type="nucleotide sequence ID" value="XM_032015729.1"/>
</dbReference>
<dbReference type="Gene3D" id="1.25.40.10">
    <property type="entry name" value="Tetratricopeptide repeat domain"/>
    <property type="match status" value="1"/>
</dbReference>
<evidence type="ECO:0000259" key="1">
    <source>
        <dbReference type="PROSITE" id="PS50011"/>
    </source>
</evidence>
<dbReference type="GO" id="GO:0005634">
    <property type="term" value="C:nucleus"/>
    <property type="evidence" value="ECO:0007669"/>
    <property type="project" value="TreeGrafter"/>
</dbReference>
<dbReference type="Proteomes" id="UP000254866">
    <property type="component" value="Unassembled WGS sequence"/>
</dbReference>
<dbReference type="AlphaFoldDB" id="A0A370TIK1"/>